<evidence type="ECO:0000313" key="3">
    <source>
        <dbReference type="Proteomes" id="UP000037035"/>
    </source>
</evidence>
<dbReference type="Pfam" id="PF03732">
    <property type="entry name" value="Retrotrans_gag"/>
    <property type="match status" value="1"/>
</dbReference>
<sequence length="155" mass="17415">MMCGRGAHSAIGHRGKSLPEARLDAAPQPFNRTCSALAESFVGRIGLHAITYTERFPKDSSKVSFPISFMTDYAATWSQPYLTKIFNGEAVVFSEFIDDFKSSFFDHNCRHRAEVALQNLGQNGTVSTYTQDFNLHTRTVRWADALMSLYQHGLK</sequence>
<evidence type="ECO:0000259" key="1">
    <source>
        <dbReference type="Pfam" id="PF03732"/>
    </source>
</evidence>
<dbReference type="InterPro" id="IPR005162">
    <property type="entry name" value="Retrotrans_gag_dom"/>
</dbReference>
<dbReference type="AlphaFoldDB" id="A0A0L6UXI8"/>
<reference evidence="2 3" key="1">
    <citation type="submission" date="2015-08" db="EMBL/GenBank/DDBJ databases">
        <title>Next Generation Sequencing and Analysis of the Genome of Puccinia sorghi L Schw, the Causal Agent of Maize Common Rust.</title>
        <authorList>
            <person name="Rochi L."/>
            <person name="Burguener G."/>
            <person name="Darino M."/>
            <person name="Turjanski A."/>
            <person name="Kreff E."/>
            <person name="Dieguez M.J."/>
            <person name="Sacco F."/>
        </authorList>
    </citation>
    <scope>NUCLEOTIDE SEQUENCE [LARGE SCALE GENOMIC DNA]</scope>
    <source>
        <strain evidence="2 3">RO10H11247</strain>
    </source>
</reference>
<keyword evidence="3" id="KW-1185">Reference proteome</keyword>
<dbReference type="Proteomes" id="UP000037035">
    <property type="component" value="Unassembled WGS sequence"/>
</dbReference>
<organism evidence="2 3">
    <name type="scientific">Puccinia sorghi</name>
    <dbReference type="NCBI Taxonomy" id="27349"/>
    <lineage>
        <taxon>Eukaryota</taxon>
        <taxon>Fungi</taxon>
        <taxon>Dikarya</taxon>
        <taxon>Basidiomycota</taxon>
        <taxon>Pucciniomycotina</taxon>
        <taxon>Pucciniomycetes</taxon>
        <taxon>Pucciniales</taxon>
        <taxon>Pucciniaceae</taxon>
        <taxon>Puccinia</taxon>
    </lineage>
</organism>
<accession>A0A0L6UXI8</accession>
<dbReference type="OrthoDB" id="4847360at2759"/>
<evidence type="ECO:0000313" key="2">
    <source>
        <dbReference type="EMBL" id="KNZ53219.1"/>
    </source>
</evidence>
<dbReference type="VEuPathDB" id="FungiDB:VP01_3300g2"/>
<proteinExistence type="predicted"/>
<name>A0A0L6UXI8_9BASI</name>
<gene>
    <name evidence="2" type="ORF">VP01_3300g2</name>
</gene>
<feature type="domain" description="Retrotransposon gag" evidence="1">
    <location>
        <begin position="68"/>
        <end position="155"/>
    </location>
</feature>
<protein>
    <recommendedName>
        <fullName evidence="1">Retrotransposon gag domain-containing protein</fullName>
    </recommendedName>
</protein>
<comment type="caution">
    <text evidence="2">The sequence shown here is derived from an EMBL/GenBank/DDBJ whole genome shotgun (WGS) entry which is preliminary data.</text>
</comment>
<dbReference type="EMBL" id="LAVV01008281">
    <property type="protein sequence ID" value="KNZ53219.1"/>
    <property type="molecule type" value="Genomic_DNA"/>
</dbReference>